<protein>
    <recommendedName>
        <fullName evidence="7">ABC-2 type transporter transmembrane domain-containing protein</fullName>
    </recommendedName>
</protein>
<dbReference type="GO" id="GO:0140359">
    <property type="term" value="F:ABC-type transporter activity"/>
    <property type="evidence" value="ECO:0007669"/>
    <property type="project" value="InterPro"/>
</dbReference>
<evidence type="ECO:0000256" key="4">
    <source>
        <dbReference type="ARBA" id="ARBA00022989"/>
    </source>
</evidence>
<feature type="transmembrane region" description="Helical" evidence="6">
    <location>
        <begin position="284"/>
        <end position="306"/>
    </location>
</feature>
<proteinExistence type="predicted"/>
<dbReference type="Pfam" id="PF01061">
    <property type="entry name" value="ABC2_membrane"/>
    <property type="match status" value="1"/>
</dbReference>
<evidence type="ECO:0000256" key="2">
    <source>
        <dbReference type="ARBA" id="ARBA00022448"/>
    </source>
</evidence>
<dbReference type="Proteomes" id="UP000075901">
    <property type="component" value="Unassembled WGS sequence"/>
</dbReference>
<feature type="transmembrane region" description="Helical" evidence="6">
    <location>
        <begin position="174"/>
        <end position="197"/>
    </location>
</feature>
<dbReference type="AlphaFoldDB" id="A0A182T7J8"/>
<evidence type="ECO:0000313" key="9">
    <source>
        <dbReference type="Proteomes" id="UP000075901"/>
    </source>
</evidence>
<feature type="domain" description="ABC-2 type transporter transmembrane" evidence="7">
    <location>
        <begin position="107"/>
        <end position="250"/>
    </location>
</feature>
<organism evidence="8 9">
    <name type="scientific">Anopheles maculatus</name>
    <dbReference type="NCBI Taxonomy" id="74869"/>
    <lineage>
        <taxon>Eukaryota</taxon>
        <taxon>Metazoa</taxon>
        <taxon>Ecdysozoa</taxon>
        <taxon>Arthropoda</taxon>
        <taxon>Hexapoda</taxon>
        <taxon>Insecta</taxon>
        <taxon>Pterygota</taxon>
        <taxon>Neoptera</taxon>
        <taxon>Endopterygota</taxon>
        <taxon>Diptera</taxon>
        <taxon>Nematocera</taxon>
        <taxon>Culicoidea</taxon>
        <taxon>Culicidae</taxon>
        <taxon>Anophelinae</taxon>
        <taxon>Anopheles</taxon>
        <taxon>Anopheles maculatus group</taxon>
    </lineage>
</organism>
<dbReference type="InterPro" id="IPR013525">
    <property type="entry name" value="ABC2_TM"/>
</dbReference>
<dbReference type="PANTHER" id="PTHR48041:SF133">
    <property type="entry name" value="GH24286P"/>
    <property type="match status" value="1"/>
</dbReference>
<dbReference type="GO" id="GO:0005886">
    <property type="term" value="C:plasma membrane"/>
    <property type="evidence" value="ECO:0007669"/>
    <property type="project" value="TreeGrafter"/>
</dbReference>
<evidence type="ECO:0000256" key="3">
    <source>
        <dbReference type="ARBA" id="ARBA00022692"/>
    </source>
</evidence>
<keyword evidence="2" id="KW-0813">Transport</keyword>
<accession>A0A182T7J8</accession>
<comment type="subcellular location">
    <subcellularLocation>
        <location evidence="1">Membrane</location>
        <topology evidence="1">Multi-pass membrane protein</topology>
    </subcellularLocation>
</comment>
<sequence length="314" mass="36521">MMNGQSNFYRNPEPFSPSYESKLMPIKESSPEGPMILLEMPLFPENDTNQRPVSPVLAKPKKLAKKLSFNPERWCGRDEIYTTSFCRQFSLLLLRTFLILSRDRSLMTMRFAIHFPLELPIITREHFNRWYSLRAYYIAMTVADIPIQLLCTVTYIVITYYMTGQPPEAFRIGLFTLICLMVAWVAQGLGLLVASLFDVKNGAVFGPFFICPFLIFSGFFIHLTDAHPVMHWLFHISFLKYALQGAAMAIFGYDRPRMDCDETYCHFVLPKKFLKEIDMLEADFVEAVIALSVIFFVFRVSAFYVMQYRMKNKI</sequence>
<dbReference type="PANTHER" id="PTHR48041">
    <property type="entry name" value="ABC TRANSPORTER G FAMILY MEMBER 28"/>
    <property type="match status" value="1"/>
</dbReference>
<reference evidence="9" key="1">
    <citation type="submission" date="2013-09" db="EMBL/GenBank/DDBJ databases">
        <title>The Genome Sequence of Anopheles maculatus species B.</title>
        <authorList>
            <consortium name="The Broad Institute Genomics Platform"/>
            <person name="Neafsey D.E."/>
            <person name="Besansky N."/>
            <person name="Howell P."/>
            <person name="Walton C."/>
            <person name="Young S.K."/>
            <person name="Zeng Q."/>
            <person name="Gargeya S."/>
            <person name="Fitzgerald M."/>
            <person name="Haas B."/>
            <person name="Abouelleil A."/>
            <person name="Allen A.W."/>
            <person name="Alvarado L."/>
            <person name="Arachchi H.M."/>
            <person name="Berlin A.M."/>
            <person name="Chapman S.B."/>
            <person name="Gainer-Dewar J."/>
            <person name="Goldberg J."/>
            <person name="Griggs A."/>
            <person name="Gujja S."/>
            <person name="Hansen M."/>
            <person name="Howarth C."/>
            <person name="Imamovic A."/>
            <person name="Ireland A."/>
            <person name="Larimer J."/>
            <person name="McCowan C."/>
            <person name="Murphy C."/>
            <person name="Pearson M."/>
            <person name="Poon T.W."/>
            <person name="Priest M."/>
            <person name="Roberts A."/>
            <person name="Saif S."/>
            <person name="Shea T."/>
            <person name="Sisk P."/>
            <person name="Sykes S."/>
            <person name="Wortman J."/>
            <person name="Nusbaum C."/>
            <person name="Birren B."/>
        </authorList>
    </citation>
    <scope>NUCLEOTIDE SEQUENCE [LARGE SCALE GENOMIC DNA]</scope>
    <source>
        <strain evidence="9">maculatus3</strain>
    </source>
</reference>
<evidence type="ECO:0000256" key="5">
    <source>
        <dbReference type="ARBA" id="ARBA00023136"/>
    </source>
</evidence>
<evidence type="ECO:0000256" key="6">
    <source>
        <dbReference type="SAM" id="Phobius"/>
    </source>
</evidence>
<evidence type="ECO:0000259" key="7">
    <source>
        <dbReference type="Pfam" id="PF01061"/>
    </source>
</evidence>
<dbReference type="InterPro" id="IPR050352">
    <property type="entry name" value="ABCG_transporters"/>
</dbReference>
<keyword evidence="3 6" id="KW-0812">Transmembrane</keyword>
<dbReference type="VEuPathDB" id="VectorBase:AMAM021236"/>
<evidence type="ECO:0000256" key="1">
    <source>
        <dbReference type="ARBA" id="ARBA00004141"/>
    </source>
</evidence>
<evidence type="ECO:0000313" key="8">
    <source>
        <dbReference type="EnsemblMetazoa" id="AMAM021236-PA"/>
    </source>
</evidence>
<keyword evidence="4 6" id="KW-1133">Transmembrane helix</keyword>
<keyword evidence="9" id="KW-1185">Reference proteome</keyword>
<dbReference type="EnsemblMetazoa" id="AMAM021236-RA">
    <property type="protein sequence ID" value="AMAM021236-PA"/>
    <property type="gene ID" value="AMAM021236"/>
</dbReference>
<name>A0A182T7J8_9DIPT</name>
<reference evidence="8" key="2">
    <citation type="submission" date="2020-05" db="UniProtKB">
        <authorList>
            <consortium name="EnsemblMetazoa"/>
        </authorList>
    </citation>
    <scope>IDENTIFICATION</scope>
    <source>
        <strain evidence="8">maculatus3</strain>
    </source>
</reference>
<feature type="transmembrane region" description="Helical" evidence="6">
    <location>
        <begin position="203"/>
        <end position="221"/>
    </location>
</feature>
<feature type="transmembrane region" description="Helical" evidence="6">
    <location>
        <begin position="135"/>
        <end position="162"/>
    </location>
</feature>
<keyword evidence="5 6" id="KW-0472">Membrane</keyword>